<feature type="region of interest" description="Disordered" evidence="1">
    <location>
        <begin position="73"/>
        <end position="93"/>
    </location>
</feature>
<protein>
    <submittedName>
        <fullName evidence="2">Uncharacterized protein</fullName>
    </submittedName>
</protein>
<feature type="non-terminal residue" evidence="2">
    <location>
        <position position="1"/>
    </location>
</feature>
<name>A0A6J4JB34_9CHLR</name>
<proteinExistence type="predicted"/>
<reference evidence="2" key="1">
    <citation type="submission" date="2020-02" db="EMBL/GenBank/DDBJ databases">
        <authorList>
            <person name="Meier V. D."/>
        </authorList>
    </citation>
    <scope>NUCLEOTIDE SEQUENCE</scope>
    <source>
        <strain evidence="2">AVDCRST_MAG93</strain>
    </source>
</reference>
<sequence>KLLDKVTDSSREEFRISTAVERRKRREDIAAGGQYQGSDKVSVERGEGLVLNGQVLRYLGDGMYQVGVSGQGIQRITEHDLSPRSEDDDPEVA</sequence>
<gene>
    <name evidence="2" type="ORF">AVDCRST_MAG93-2755</name>
</gene>
<dbReference type="EMBL" id="CADCTR010000944">
    <property type="protein sequence ID" value="CAA9273426.1"/>
    <property type="molecule type" value="Genomic_DNA"/>
</dbReference>
<accession>A0A6J4JB34</accession>
<evidence type="ECO:0000313" key="2">
    <source>
        <dbReference type="EMBL" id="CAA9273426.1"/>
    </source>
</evidence>
<organism evidence="2">
    <name type="scientific">uncultured Chloroflexia bacterium</name>
    <dbReference type="NCBI Taxonomy" id="1672391"/>
    <lineage>
        <taxon>Bacteria</taxon>
        <taxon>Bacillati</taxon>
        <taxon>Chloroflexota</taxon>
        <taxon>Chloroflexia</taxon>
        <taxon>environmental samples</taxon>
    </lineage>
</organism>
<feature type="compositionally biased region" description="Basic and acidic residues" evidence="1">
    <location>
        <begin position="76"/>
        <end position="85"/>
    </location>
</feature>
<dbReference type="AlphaFoldDB" id="A0A6J4JB34"/>
<evidence type="ECO:0000256" key="1">
    <source>
        <dbReference type="SAM" id="MobiDB-lite"/>
    </source>
</evidence>